<name>A0A1W1BKJ3_9ZZZZ</name>
<proteinExistence type="predicted"/>
<evidence type="ECO:0000256" key="1">
    <source>
        <dbReference type="SAM" id="Phobius"/>
    </source>
</evidence>
<keyword evidence="1" id="KW-0472">Membrane</keyword>
<gene>
    <name evidence="2" type="ORF">MNB_SM-7-997</name>
</gene>
<protein>
    <submittedName>
        <fullName evidence="2">Uncharacterized protein</fullName>
    </submittedName>
</protein>
<reference evidence="2" key="1">
    <citation type="submission" date="2016-10" db="EMBL/GenBank/DDBJ databases">
        <authorList>
            <person name="de Groot N.N."/>
        </authorList>
    </citation>
    <scope>NUCLEOTIDE SEQUENCE</scope>
</reference>
<dbReference type="EMBL" id="FPHB01000022">
    <property type="protein sequence ID" value="SFV53991.1"/>
    <property type="molecule type" value="Genomic_DNA"/>
</dbReference>
<feature type="transmembrane region" description="Helical" evidence="1">
    <location>
        <begin position="6"/>
        <end position="24"/>
    </location>
</feature>
<accession>A0A1W1BKJ3</accession>
<keyword evidence="1" id="KW-0812">Transmembrane</keyword>
<dbReference type="AlphaFoldDB" id="A0A1W1BKJ3"/>
<sequence length="177" mass="20825">MAVRLVKIVSLLLFFIMALLIFLPKKNLYYYAERELKNYKAVIDNEQVSSRAFGLDIENANLYIEHIRVAKIMDLHITTYLIYNVIEAKQIRLSGVARSFLPTQVDQLKISYRLWDPLEIVFEANAPFGKVRGSIFLKQKRVKLVLKPSKVMKNEYKDLLRKMRREKSGEYSYEQSL</sequence>
<keyword evidence="1" id="KW-1133">Transmembrane helix</keyword>
<evidence type="ECO:0000313" key="2">
    <source>
        <dbReference type="EMBL" id="SFV53991.1"/>
    </source>
</evidence>
<organism evidence="2">
    <name type="scientific">hydrothermal vent metagenome</name>
    <dbReference type="NCBI Taxonomy" id="652676"/>
    <lineage>
        <taxon>unclassified sequences</taxon>
        <taxon>metagenomes</taxon>
        <taxon>ecological metagenomes</taxon>
    </lineage>
</organism>